<protein>
    <submittedName>
        <fullName evidence="12">Type II secretion system minor pseudopilin GspK</fullName>
    </submittedName>
</protein>
<reference evidence="12" key="1">
    <citation type="submission" date="2022-02" db="EMBL/GenBank/DDBJ databases">
        <title>Coral-associated bacteria.</title>
        <authorList>
            <person name="Tang K."/>
            <person name="Wang X."/>
        </authorList>
    </citation>
    <scope>NUCLEOTIDE SEQUENCE</scope>
    <source>
        <strain evidence="12">SCSIO 43006</strain>
    </source>
</reference>
<dbReference type="InterPro" id="IPR038072">
    <property type="entry name" value="GspK_central_sf"/>
</dbReference>
<comment type="similarity">
    <text evidence="2">Belongs to the GSP K family.</text>
</comment>
<evidence type="ECO:0000256" key="9">
    <source>
        <dbReference type="ARBA" id="ARBA00023136"/>
    </source>
</evidence>
<feature type="domain" description="T2SS protein K first SAM-like" evidence="11">
    <location>
        <begin position="134"/>
        <end position="234"/>
    </location>
</feature>
<dbReference type="SUPFAM" id="SSF158544">
    <property type="entry name" value="GspK insert domain-like"/>
    <property type="match status" value="1"/>
</dbReference>
<keyword evidence="13" id="KW-1185">Reference proteome</keyword>
<dbReference type="NCBIfam" id="NF037980">
    <property type="entry name" value="T2SS_GspK"/>
    <property type="match status" value="1"/>
</dbReference>
<dbReference type="RefSeq" id="WP_252085848.1">
    <property type="nucleotide sequence ID" value="NZ_CP092418.1"/>
</dbReference>
<evidence type="ECO:0000313" key="12">
    <source>
        <dbReference type="EMBL" id="USD23503.1"/>
    </source>
</evidence>
<evidence type="ECO:0000256" key="8">
    <source>
        <dbReference type="ARBA" id="ARBA00022989"/>
    </source>
</evidence>
<feature type="transmembrane region" description="Helical" evidence="10">
    <location>
        <begin position="35"/>
        <end position="56"/>
    </location>
</feature>
<evidence type="ECO:0000256" key="3">
    <source>
        <dbReference type="ARBA" id="ARBA00022448"/>
    </source>
</evidence>
<evidence type="ECO:0000259" key="11">
    <source>
        <dbReference type="Pfam" id="PF21687"/>
    </source>
</evidence>
<dbReference type="Gene3D" id="1.10.40.60">
    <property type="entry name" value="EpsJ-like"/>
    <property type="match status" value="2"/>
</dbReference>
<dbReference type="PANTHER" id="PTHR38831:SF1">
    <property type="entry name" value="TYPE II SECRETION SYSTEM PROTEIN K-RELATED"/>
    <property type="match status" value="1"/>
</dbReference>
<dbReference type="PANTHER" id="PTHR38831">
    <property type="entry name" value="TYPE II SECRETION SYSTEM PROTEIN K"/>
    <property type="match status" value="1"/>
</dbReference>
<dbReference type="Gene3D" id="3.30.1300.30">
    <property type="entry name" value="GSPII I/J protein-like"/>
    <property type="match status" value="1"/>
</dbReference>
<dbReference type="EMBL" id="CP092418">
    <property type="protein sequence ID" value="USD23503.1"/>
    <property type="molecule type" value="Genomic_DNA"/>
</dbReference>
<keyword evidence="6 10" id="KW-0812">Transmembrane</keyword>
<evidence type="ECO:0000256" key="6">
    <source>
        <dbReference type="ARBA" id="ARBA00022692"/>
    </source>
</evidence>
<keyword evidence="8 10" id="KW-1133">Transmembrane helix</keyword>
<evidence type="ECO:0000256" key="10">
    <source>
        <dbReference type="SAM" id="Phobius"/>
    </source>
</evidence>
<dbReference type="Proteomes" id="UP001055658">
    <property type="component" value="Chromosome"/>
</dbReference>
<accession>A0ABY4VGU3</accession>
<keyword evidence="5" id="KW-0997">Cell inner membrane</keyword>
<evidence type="ECO:0000313" key="13">
    <source>
        <dbReference type="Proteomes" id="UP001055658"/>
    </source>
</evidence>
<evidence type="ECO:0000256" key="7">
    <source>
        <dbReference type="ARBA" id="ARBA00022927"/>
    </source>
</evidence>
<evidence type="ECO:0000256" key="1">
    <source>
        <dbReference type="ARBA" id="ARBA00004533"/>
    </source>
</evidence>
<dbReference type="InterPro" id="IPR045584">
    <property type="entry name" value="Pilin-like"/>
</dbReference>
<dbReference type="InterPro" id="IPR005628">
    <property type="entry name" value="GspK"/>
</dbReference>
<keyword evidence="7" id="KW-0653">Protein transport</keyword>
<dbReference type="Pfam" id="PF21687">
    <property type="entry name" value="T2SSK_1st"/>
    <property type="match status" value="1"/>
</dbReference>
<name>A0ABY4VGU3_9GAMM</name>
<keyword evidence="9 10" id="KW-0472">Membrane</keyword>
<comment type="subcellular location">
    <subcellularLocation>
        <location evidence="1">Cell inner membrane</location>
    </subcellularLocation>
</comment>
<dbReference type="InterPro" id="IPR049031">
    <property type="entry name" value="T2SSK_SAM-like_1st"/>
</dbReference>
<keyword evidence="4" id="KW-1003">Cell membrane</keyword>
<evidence type="ECO:0000256" key="4">
    <source>
        <dbReference type="ARBA" id="ARBA00022475"/>
    </source>
</evidence>
<keyword evidence="3" id="KW-0813">Transport</keyword>
<dbReference type="SUPFAM" id="SSF54523">
    <property type="entry name" value="Pili subunits"/>
    <property type="match status" value="1"/>
</dbReference>
<evidence type="ECO:0000256" key="2">
    <source>
        <dbReference type="ARBA" id="ARBA00007246"/>
    </source>
</evidence>
<gene>
    <name evidence="12" type="primary">gspK</name>
    <name evidence="12" type="ORF">MJO52_10285</name>
</gene>
<organism evidence="12 13">
    <name type="scientific">Microbulbifer variabilis</name>
    <dbReference type="NCBI Taxonomy" id="266805"/>
    <lineage>
        <taxon>Bacteria</taxon>
        <taxon>Pseudomonadati</taxon>
        <taxon>Pseudomonadota</taxon>
        <taxon>Gammaproteobacteria</taxon>
        <taxon>Cellvibrionales</taxon>
        <taxon>Microbulbiferaceae</taxon>
        <taxon>Microbulbifer</taxon>
    </lineage>
</organism>
<proteinExistence type="inferred from homology"/>
<sequence>MGTTQTAAIQVGMIPAEVVTMSGSKSIKTFRRQRGVALITVLLVMVIAIALVSHAITRDQISITRSGALLANSQLAEFVAGAEAWSRVALLKDYEEDKDAAQPADHALEAWAAPALQFNPDNGKIRINIKDLNSCFNVNNLVDSGNGTDQFDIFRRLVSNVTGKSDLAGTIADWMDDNDTPRSSATEDDGYLGRDLAHRTPDTLISDISELSSVQGMEPEDWQKLAPFLCALPETGSKININLASQELLEAVDPSASVSKLLLFRESGGILSQSGDLSSHGFNNTNQFVFHSQHFLARIAVQLGDSEDYRQYWETSLWLDEAGDGEVKVVQRQRRTFSGAMMQELLDYKAP</sequence>
<evidence type="ECO:0000256" key="5">
    <source>
        <dbReference type="ARBA" id="ARBA00022519"/>
    </source>
</evidence>